<evidence type="ECO:0000313" key="2">
    <source>
        <dbReference type="Proteomes" id="UP000305654"/>
    </source>
</evidence>
<accession>A0A5R9J1R4</accession>
<organism evidence="1 2">
    <name type="scientific">Lichenicoccus roseus</name>
    <dbReference type="NCBI Taxonomy" id="2683649"/>
    <lineage>
        <taxon>Bacteria</taxon>
        <taxon>Pseudomonadati</taxon>
        <taxon>Pseudomonadota</taxon>
        <taxon>Alphaproteobacteria</taxon>
        <taxon>Acetobacterales</taxon>
        <taxon>Acetobacteraceae</taxon>
        <taxon>Lichenicoccus</taxon>
    </lineage>
</organism>
<protein>
    <submittedName>
        <fullName evidence="1">Nuclear transport factor 2 family protein</fullName>
    </submittedName>
</protein>
<dbReference type="RefSeq" id="WP_138327210.1">
    <property type="nucleotide sequence ID" value="NZ_VCDI01000006.1"/>
</dbReference>
<dbReference type="InterPro" id="IPR032710">
    <property type="entry name" value="NTF2-like_dom_sf"/>
</dbReference>
<dbReference type="SUPFAM" id="SSF54427">
    <property type="entry name" value="NTF2-like"/>
    <property type="match status" value="1"/>
</dbReference>
<name>A0A5R9J1R4_9PROT</name>
<proteinExistence type="predicted"/>
<dbReference type="Proteomes" id="UP000305654">
    <property type="component" value="Unassembled WGS sequence"/>
</dbReference>
<dbReference type="OrthoDB" id="8480960at2"/>
<comment type="caution">
    <text evidence="1">The sequence shown here is derived from an EMBL/GenBank/DDBJ whole genome shotgun (WGS) entry which is preliminary data.</text>
</comment>
<evidence type="ECO:0000313" key="1">
    <source>
        <dbReference type="EMBL" id="TLU71574.1"/>
    </source>
</evidence>
<gene>
    <name evidence="1" type="ORF">FE263_17010</name>
</gene>
<keyword evidence="2" id="KW-1185">Reference proteome</keyword>
<sequence length="117" mass="12809">MAMISSGIIKSTVEVLDHHLGAFAEGLDSLLSDYHPDSVLITADETYRGSTEIRGFFAAFISGAKPQFWEAFRIERREVVGPIAYITWSARPMVTLATDTLLVEDGKIATQTFAVLG</sequence>
<dbReference type="Gene3D" id="3.10.450.50">
    <property type="match status" value="1"/>
</dbReference>
<dbReference type="EMBL" id="VCDI01000006">
    <property type="protein sequence ID" value="TLU71574.1"/>
    <property type="molecule type" value="Genomic_DNA"/>
</dbReference>
<dbReference type="AlphaFoldDB" id="A0A5R9J1R4"/>
<reference evidence="1 2" key="1">
    <citation type="submission" date="2019-05" db="EMBL/GenBank/DDBJ databases">
        <authorList>
            <person name="Pankratov T."/>
            <person name="Grouzdev D."/>
        </authorList>
    </citation>
    <scope>NUCLEOTIDE SEQUENCE [LARGE SCALE GENOMIC DNA]</scope>
    <source>
        <strain evidence="1 2">KEBCLARHB70R</strain>
    </source>
</reference>